<dbReference type="InterPro" id="IPR022272">
    <property type="entry name" value="Lipocalin_CS"/>
</dbReference>
<comment type="similarity">
    <text evidence="1 2">Belongs to the calycin superfamily. Lipocalin family.</text>
</comment>
<feature type="domain" description="Lipocalin/cytosolic fatty-acid binding" evidence="4">
    <location>
        <begin position="45"/>
        <end position="192"/>
    </location>
</feature>
<accession>A0ABU3WCR5</accession>
<dbReference type="PROSITE" id="PS00213">
    <property type="entry name" value="LIPOCALIN"/>
    <property type="match status" value="1"/>
</dbReference>
<evidence type="ECO:0000313" key="6">
    <source>
        <dbReference type="Proteomes" id="UP001278188"/>
    </source>
</evidence>
<dbReference type="Proteomes" id="UP001278188">
    <property type="component" value="Unassembled WGS sequence"/>
</dbReference>
<feature type="transmembrane region" description="Helical" evidence="3">
    <location>
        <begin position="12"/>
        <end position="34"/>
    </location>
</feature>
<keyword evidence="3" id="KW-0812">Transmembrane</keyword>
<dbReference type="InterPro" id="IPR012674">
    <property type="entry name" value="Calycin"/>
</dbReference>
<comment type="caution">
    <text evidence="5">The sequence shown here is derived from an EMBL/GenBank/DDBJ whole genome shotgun (WGS) entry which is preliminary data.</text>
</comment>
<comment type="subcellular location">
    <subcellularLocation>
        <location evidence="2">Cell outer membrane</location>
    </subcellularLocation>
</comment>
<dbReference type="EMBL" id="JASVDY010000001">
    <property type="protein sequence ID" value="MDV2468011.1"/>
    <property type="molecule type" value="Genomic_DNA"/>
</dbReference>
<keyword evidence="2" id="KW-0446">Lipid-binding</keyword>
<proteinExistence type="inferred from homology"/>
<gene>
    <name evidence="5" type="ORF">QR674_03340</name>
</gene>
<dbReference type="InterPro" id="IPR047202">
    <property type="entry name" value="Lipocalin_Blc-like_dom"/>
</dbReference>
<comment type="function">
    <text evidence="2">Involved in the storage or transport of lipids necessary for membrane maintenance under stressful conditions. Displays a binding preference for lysophospholipids.</text>
</comment>
<keyword evidence="2 3" id="KW-0472">Membrane</keyword>
<evidence type="ECO:0000256" key="2">
    <source>
        <dbReference type="PIRNR" id="PIRNR036893"/>
    </source>
</evidence>
<evidence type="ECO:0000256" key="1">
    <source>
        <dbReference type="ARBA" id="ARBA00006889"/>
    </source>
</evidence>
<evidence type="ECO:0000313" key="5">
    <source>
        <dbReference type="EMBL" id="MDV2468011.1"/>
    </source>
</evidence>
<dbReference type="PRINTS" id="PR01171">
    <property type="entry name" value="BCTLIPOCALIN"/>
</dbReference>
<dbReference type="PANTHER" id="PTHR10612">
    <property type="entry name" value="APOLIPOPROTEIN D"/>
    <property type="match status" value="1"/>
</dbReference>
<name>A0ABU3WCR5_9GAMM</name>
<keyword evidence="6" id="KW-1185">Reference proteome</keyword>
<dbReference type="InterPro" id="IPR022271">
    <property type="entry name" value="Lipocalin_ApoD"/>
</dbReference>
<dbReference type="Gene3D" id="2.40.128.20">
    <property type="match status" value="1"/>
</dbReference>
<dbReference type="CDD" id="cd19438">
    <property type="entry name" value="lipocalin_Blc-like"/>
    <property type="match status" value="1"/>
</dbReference>
<dbReference type="PANTHER" id="PTHR10612:SF34">
    <property type="entry name" value="APOLIPOPROTEIN D"/>
    <property type="match status" value="1"/>
</dbReference>
<reference evidence="5 6" key="1">
    <citation type="submission" date="2023-06" db="EMBL/GenBank/DDBJ databases">
        <title>Genomic Analysis of Acinetobacter Strains Recovered from South Australian Aquatic Samples provides Insights into the Circulation of Antibiotic Resistance determinants in the Environment.</title>
        <authorList>
            <person name="Tobin L."/>
            <person name="Jarocki V.M."/>
            <person name="Kenyon J."/>
            <person name="Drigo B."/>
            <person name="Donner E."/>
            <person name="Djordjevic S.P."/>
            <person name="Hamidian M."/>
        </authorList>
    </citation>
    <scope>NUCLEOTIDE SEQUENCE [LARGE SCALE GENOMIC DNA]</scope>
    <source>
        <strain evidence="5 6">SAAc652</strain>
    </source>
</reference>
<dbReference type="Pfam" id="PF08212">
    <property type="entry name" value="Lipocalin_2"/>
    <property type="match status" value="1"/>
</dbReference>
<evidence type="ECO:0000259" key="4">
    <source>
        <dbReference type="Pfam" id="PF08212"/>
    </source>
</evidence>
<sequence>MITKNIPRAGYTLAKIAVGGVLLAGLGIAAVSYAQSRPLTTVDKIEIDRYLGVWYEIARKPMYFQKQCDRHVTATYTLNENGNVDVLNRCLSEDGTVNQVKGEAFIQNAPFNSKLKVSFLPEVVRWLPVARGDYWILKIDDDYQTVLVGEPKRKYMWVLSRTPDLNEAKLNEYLQYAQSQGYNTKDLIRTKQSLKLLKETEQQF</sequence>
<dbReference type="InterPro" id="IPR000566">
    <property type="entry name" value="Lipocln_cytosolic_FA-bd_dom"/>
</dbReference>
<dbReference type="PIRSF" id="PIRSF036893">
    <property type="entry name" value="Lipocalin_ApoD"/>
    <property type="match status" value="1"/>
</dbReference>
<dbReference type="InterPro" id="IPR002446">
    <property type="entry name" value="Lipocalin_bac"/>
</dbReference>
<evidence type="ECO:0000256" key="3">
    <source>
        <dbReference type="SAM" id="Phobius"/>
    </source>
</evidence>
<organism evidence="5 6">
    <name type="scientific">Acinetobacter chinensis</name>
    <dbReference type="NCBI Taxonomy" id="2004650"/>
    <lineage>
        <taxon>Bacteria</taxon>
        <taxon>Pseudomonadati</taxon>
        <taxon>Pseudomonadota</taxon>
        <taxon>Gammaproteobacteria</taxon>
        <taxon>Moraxellales</taxon>
        <taxon>Moraxellaceae</taxon>
        <taxon>Acinetobacter</taxon>
    </lineage>
</organism>
<dbReference type="SUPFAM" id="SSF50814">
    <property type="entry name" value="Lipocalins"/>
    <property type="match status" value="1"/>
</dbReference>
<dbReference type="RefSeq" id="WP_087550852.1">
    <property type="nucleotide sequence ID" value="NZ_CP127923.1"/>
</dbReference>
<comment type="subunit">
    <text evidence="2">Homodimer.</text>
</comment>
<keyword evidence="3" id="KW-1133">Transmembrane helix</keyword>
<protein>
    <recommendedName>
        <fullName evidence="2">Outer membrane lipoprotein Blc</fullName>
    </recommendedName>
</protein>
<keyword evidence="2" id="KW-0998">Cell outer membrane</keyword>
<keyword evidence="2" id="KW-0449">Lipoprotein</keyword>